<reference evidence="3" key="1">
    <citation type="journal article" date="2023" name="BMC Genomics">
        <title>Chromosome-level genome assemblies of Cutaneotrichosporon spp. (Trichosporonales, Basidiomycota) reveal imbalanced evolution between nucleotide sequences and chromosome synteny.</title>
        <authorList>
            <person name="Kobayashi Y."/>
            <person name="Kayamori A."/>
            <person name="Aoki K."/>
            <person name="Shiwa Y."/>
            <person name="Matsutani M."/>
            <person name="Fujita N."/>
            <person name="Sugita T."/>
            <person name="Iwasaki W."/>
            <person name="Tanaka N."/>
            <person name="Takashima M."/>
        </authorList>
    </citation>
    <scope>NUCLEOTIDE SEQUENCE</scope>
    <source>
        <strain evidence="3">HIS019</strain>
    </source>
</reference>
<dbReference type="InterPro" id="IPR051091">
    <property type="entry name" value="O-Glucosyltr/Glycosyltrsf_90"/>
</dbReference>
<feature type="domain" description="Glycosyl transferase CAP10" evidence="2">
    <location>
        <begin position="361"/>
        <end position="622"/>
    </location>
</feature>
<dbReference type="KEGG" id="ccac:CcaHIS019_0404520"/>
<accession>A0AA48L466</accession>
<proteinExistence type="predicted"/>
<sequence length="697" mass="78236">MGSLNLRRLLRSRVAIGIFLVLPLILLHIGMTSTPSLPSIPAAWKEALPRPWSQPMVEYTDDADDIAPGGAGPADPILEPNLSRPKADKEPQPKGTNHTYLSNGHLVPNPAGQHPIFDLIRRSETEWQRKLDSQSRTLREAVDEYRRRYHRAPPKGFDKWWHWAQEAGIPLPDEYDQIHLDLEPYVAIPPSEFRDNVEAASKMDGMYTITCAAKGDVGTVCTEKVQGEGLDAEAHLVLSQRSVAQLGLIKPLEGMLQEIKAVFWMHDAPWQFVGHDYTQLLEESAESGEYISKEALADLDNAHLGWASGCAPHKPLRQNWDPNSLVDLEALWQTGPHSFVYDHKATMDVCTNPNLVQLMGVLNSHGKGPSPSHIMYPTMVMSKTTLHSDILGVSAEAWTEDVGDDPEWDDKKKDLLLWRGKTTGILYTERFHWNVTQRVNLISHMARKEGTLPVLPVSKPGHPVGSPQMKEYAALNAKLMDVGFVDDPIQCEGDVCNTLREQYHFADRKGWSEANDYKYLLDVDGNGWSARFKRLMSTNSVVLKSTIFPEWYTDRIQPWLHYIPIKADLTDLYDVMSFFQDGQDGLAAKIAKQGKEWSKTFWRQEDMMSYQFRLFLELPRLEADDRDAASYHGRGDEDENEKEPAREKQTAVEAAPGTKASDKKSTVEDAPGADKKEQADTPGASQPATAVKDTPGT</sequence>
<feature type="region of interest" description="Disordered" evidence="1">
    <location>
        <begin position="60"/>
        <end position="107"/>
    </location>
</feature>
<evidence type="ECO:0000313" key="4">
    <source>
        <dbReference type="Proteomes" id="UP001233271"/>
    </source>
</evidence>
<protein>
    <recommendedName>
        <fullName evidence="2">Glycosyl transferase CAP10 domain-containing protein</fullName>
    </recommendedName>
</protein>
<dbReference type="Proteomes" id="UP001233271">
    <property type="component" value="Chromosome 4"/>
</dbReference>
<keyword evidence="4" id="KW-1185">Reference proteome</keyword>
<evidence type="ECO:0000256" key="1">
    <source>
        <dbReference type="SAM" id="MobiDB-lite"/>
    </source>
</evidence>
<gene>
    <name evidence="3" type="ORF">CcaverHIS019_0404520</name>
</gene>
<evidence type="ECO:0000259" key="2">
    <source>
        <dbReference type="SMART" id="SM00672"/>
    </source>
</evidence>
<dbReference type="EMBL" id="AP028215">
    <property type="protein sequence ID" value="BEI91632.1"/>
    <property type="molecule type" value="Genomic_DNA"/>
</dbReference>
<dbReference type="PANTHER" id="PTHR12203">
    <property type="entry name" value="KDEL LYS-ASP-GLU-LEU CONTAINING - RELATED"/>
    <property type="match status" value="1"/>
</dbReference>
<dbReference type="AlphaFoldDB" id="A0AA48L466"/>
<dbReference type="GeneID" id="85495502"/>
<dbReference type="SMART" id="SM00672">
    <property type="entry name" value="CAP10"/>
    <property type="match status" value="1"/>
</dbReference>
<feature type="region of interest" description="Disordered" evidence="1">
    <location>
        <begin position="628"/>
        <end position="697"/>
    </location>
</feature>
<evidence type="ECO:0000313" key="3">
    <source>
        <dbReference type="EMBL" id="BEI91632.1"/>
    </source>
</evidence>
<dbReference type="RefSeq" id="XP_060456897.1">
    <property type="nucleotide sequence ID" value="XM_060600288.1"/>
</dbReference>
<feature type="compositionally biased region" description="Basic and acidic residues" evidence="1">
    <location>
        <begin position="660"/>
        <end position="679"/>
    </location>
</feature>
<dbReference type="PANTHER" id="PTHR12203:SF118">
    <property type="entry name" value="BETA-1,2-XYLOSYLTRANSFERASE 1"/>
    <property type="match status" value="1"/>
</dbReference>
<dbReference type="Pfam" id="PF05686">
    <property type="entry name" value="Glyco_transf_90"/>
    <property type="match status" value="1"/>
</dbReference>
<dbReference type="InterPro" id="IPR006598">
    <property type="entry name" value="CAP10"/>
</dbReference>
<organism evidence="3 4">
    <name type="scientific">Cutaneotrichosporon cavernicola</name>
    <dbReference type="NCBI Taxonomy" id="279322"/>
    <lineage>
        <taxon>Eukaryota</taxon>
        <taxon>Fungi</taxon>
        <taxon>Dikarya</taxon>
        <taxon>Basidiomycota</taxon>
        <taxon>Agaricomycotina</taxon>
        <taxon>Tremellomycetes</taxon>
        <taxon>Trichosporonales</taxon>
        <taxon>Trichosporonaceae</taxon>
        <taxon>Cutaneotrichosporon</taxon>
    </lineage>
</organism>
<name>A0AA48L466_9TREE</name>